<accession>A0A6G6GQG3</accession>
<dbReference type="EMBL" id="CP049057">
    <property type="protein sequence ID" value="QIE60673.1"/>
    <property type="molecule type" value="Genomic_DNA"/>
</dbReference>
<evidence type="ECO:0000313" key="1">
    <source>
        <dbReference type="EMBL" id="QIE60673.1"/>
    </source>
</evidence>
<dbReference type="RefSeq" id="WP_164680684.1">
    <property type="nucleotide sequence ID" value="NZ_CP049057.1"/>
</dbReference>
<gene>
    <name evidence="1" type="ORF">G5B37_14215</name>
</gene>
<dbReference type="Proteomes" id="UP000505306">
    <property type="component" value="Chromosome"/>
</dbReference>
<sequence>MRQITLSIITCFLIVSTNYAQTNIDEISSKITEVFEKTKAVKELATNKKTVLGQLEDFKNWQNQQLLDPSVSSNLEAAYSDYANAMNSIAEEMALDLKELSNYRDLKGARLDKFVQKFEHTYNDNIVEAYQIYNTGFLPHFEEAATKADSKVGIIGSIALILEFGDTIFGAIKSIFSKDGMSRKSKDALIELSIHLVSQKLAKQLSYPSWEELGMPSALPMETTIAFSRGMQQSSYTAPSIRTTNLESASPRRITQSPTYTAKKRNKETIQNTVSLNYYQSNAPIPLENVTKGIIASSVTSSVSDMALFTTSTPMQQGDKFWVTLEGNQHAQFYYFDEHLQSWQDPFGKGIIVGGANSNSSNLTTLPSKTSYFEITDDTAQEHFFMLISNQPISDIIKTGIIGSSVTSVSFLTALNIMIPLQYPNQAFTSEKLVLPAVSEGEAPTFYGVYVTIEKTNSQ</sequence>
<proteinExistence type="predicted"/>
<dbReference type="AlphaFoldDB" id="A0A6G6GQG3"/>
<reference evidence="1 2" key="1">
    <citation type="submission" date="2020-02" db="EMBL/GenBank/DDBJ databases">
        <title>Complete genome sequence of Flavobacteriaceae bacterium.</title>
        <authorList>
            <person name="Kim S.-J."/>
            <person name="Kim Y.-S."/>
            <person name="Kim K.-H."/>
        </authorList>
    </citation>
    <scope>NUCLEOTIDE SEQUENCE [LARGE SCALE GENOMIC DNA]</scope>
    <source>
        <strain evidence="1 2">RR4-40</strain>
    </source>
</reference>
<organism evidence="1 2">
    <name type="scientific">Rasiella rasia</name>
    <dbReference type="NCBI Taxonomy" id="2744027"/>
    <lineage>
        <taxon>Bacteria</taxon>
        <taxon>Pseudomonadati</taxon>
        <taxon>Bacteroidota</taxon>
        <taxon>Flavobacteriia</taxon>
        <taxon>Flavobacteriales</taxon>
        <taxon>Flavobacteriaceae</taxon>
        <taxon>Rasiella</taxon>
    </lineage>
</organism>
<protein>
    <submittedName>
        <fullName evidence="1">Uncharacterized protein</fullName>
    </submittedName>
</protein>
<keyword evidence="2" id="KW-1185">Reference proteome</keyword>
<dbReference type="KEGG" id="mgel:G5B37_14215"/>
<name>A0A6G6GQG3_9FLAO</name>
<evidence type="ECO:0000313" key="2">
    <source>
        <dbReference type="Proteomes" id="UP000505306"/>
    </source>
</evidence>